<feature type="domain" description="Ricin B lectin" evidence="12">
    <location>
        <begin position="540"/>
        <end position="670"/>
    </location>
</feature>
<comment type="subcellular location">
    <subcellularLocation>
        <location evidence="1 11">Golgi apparatus membrane</location>
        <topology evidence="1 11">Single-pass type II membrane protein</topology>
    </subcellularLocation>
</comment>
<keyword evidence="8 11" id="KW-0472">Membrane</keyword>
<keyword evidence="9 11" id="KW-1015">Disulfide bond</keyword>
<evidence type="ECO:0000256" key="7">
    <source>
        <dbReference type="ARBA" id="ARBA00023034"/>
    </source>
</evidence>
<dbReference type="InParanoid" id="B4JAV9"/>
<dbReference type="Pfam" id="PF00652">
    <property type="entry name" value="Ricin_B_lectin"/>
    <property type="match status" value="1"/>
</dbReference>
<comment type="pathway">
    <text evidence="11">Protein modification; protein glycosylation.</text>
</comment>
<dbReference type="PhylomeDB" id="B4JAV9"/>
<evidence type="ECO:0000256" key="6">
    <source>
        <dbReference type="ARBA" id="ARBA00022989"/>
    </source>
</evidence>
<keyword evidence="6 11" id="KW-1133">Transmembrane helix</keyword>
<dbReference type="HOGENOM" id="CLU_013477_0_1_1"/>
<name>B4JAV9_DROGR</name>
<dbReference type="PROSITE" id="PS50231">
    <property type="entry name" value="RICIN_B_LECTIN"/>
    <property type="match status" value="1"/>
</dbReference>
<keyword evidence="14" id="KW-1185">Reference proteome</keyword>
<dbReference type="SUPFAM" id="SSF53448">
    <property type="entry name" value="Nucleotide-diphospho-sugar transferases"/>
    <property type="match status" value="1"/>
</dbReference>
<dbReference type="InterPro" id="IPR000772">
    <property type="entry name" value="Ricin_B_lectin"/>
</dbReference>
<dbReference type="InterPro" id="IPR001173">
    <property type="entry name" value="Glyco_trans_2-like"/>
</dbReference>
<keyword evidence="10" id="KW-0325">Glycoprotein</keyword>
<evidence type="ECO:0000313" key="14">
    <source>
        <dbReference type="Proteomes" id="UP000001070"/>
    </source>
</evidence>
<evidence type="ECO:0000256" key="5">
    <source>
        <dbReference type="ARBA" id="ARBA00022968"/>
    </source>
</evidence>
<dbReference type="EMBL" id="CH916368">
    <property type="protein sequence ID" value="EDW02829.1"/>
    <property type="molecule type" value="Genomic_DNA"/>
</dbReference>
<comment type="similarity">
    <text evidence="2 11">Belongs to the glycosyltransferase 2 family. GalNAc-T subfamily.</text>
</comment>
<dbReference type="Gene3D" id="2.80.10.50">
    <property type="match status" value="1"/>
</dbReference>
<evidence type="ECO:0000256" key="11">
    <source>
        <dbReference type="RuleBase" id="RU361242"/>
    </source>
</evidence>
<dbReference type="EC" id="2.4.1.-" evidence="11"/>
<keyword evidence="5" id="KW-0735">Signal-anchor</keyword>
<evidence type="ECO:0000256" key="2">
    <source>
        <dbReference type="ARBA" id="ARBA00005680"/>
    </source>
</evidence>
<organism evidence="14">
    <name type="scientific">Drosophila grimshawi</name>
    <name type="common">Hawaiian fruit fly</name>
    <name type="synonym">Idiomyia grimshawi</name>
    <dbReference type="NCBI Taxonomy" id="7222"/>
    <lineage>
        <taxon>Eukaryota</taxon>
        <taxon>Metazoa</taxon>
        <taxon>Ecdysozoa</taxon>
        <taxon>Arthropoda</taxon>
        <taxon>Hexapoda</taxon>
        <taxon>Insecta</taxon>
        <taxon>Pterygota</taxon>
        <taxon>Neoptera</taxon>
        <taxon>Endopterygota</taxon>
        <taxon>Diptera</taxon>
        <taxon>Brachycera</taxon>
        <taxon>Muscomorpha</taxon>
        <taxon>Ephydroidea</taxon>
        <taxon>Drosophilidae</taxon>
        <taxon>Drosophila</taxon>
        <taxon>Hawaiian Drosophila</taxon>
    </lineage>
</organism>
<keyword evidence="11" id="KW-0464">Manganese</keyword>
<dbReference type="GO" id="GO:0006493">
    <property type="term" value="P:protein O-linked glycosylation"/>
    <property type="evidence" value="ECO:0007669"/>
    <property type="project" value="TreeGrafter"/>
</dbReference>
<keyword evidence="7 11" id="KW-0333">Golgi apparatus</keyword>
<dbReference type="InterPro" id="IPR045885">
    <property type="entry name" value="GalNAc-T"/>
</dbReference>
<dbReference type="Pfam" id="PF00535">
    <property type="entry name" value="Glycos_transf_2"/>
    <property type="match status" value="1"/>
</dbReference>
<dbReference type="AlphaFoldDB" id="B4JAV9"/>
<evidence type="ECO:0000259" key="12">
    <source>
        <dbReference type="SMART" id="SM00458"/>
    </source>
</evidence>
<feature type="transmembrane region" description="Helical" evidence="11">
    <location>
        <begin position="47"/>
        <end position="65"/>
    </location>
</feature>
<proteinExistence type="inferred from homology"/>
<evidence type="ECO:0000256" key="9">
    <source>
        <dbReference type="ARBA" id="ARBA00023157"/>
    </source>
</evidence>
<dbReference type="PANTHER" id="PTHR11675:SF134">
    <property type="entry name" value="N-ACETYLGALACTOSAMINYLTRANSFERASE 4-RELATED"/>
    <property type="match status" value="1"/>
</dbReference>
<evidence type="ECO:0000313" key="13">
    <source>
        <dbReference type="EMBL" id="EDW02829.1"/>
    </source>
</evidence>
<keyword evidence="11" id="KW-0328">Glycosyltransferase</keyword>
<dbReference type="OrthoDB" id="6159198at2759"/>
<reference evidence="13 14" key="1">
    <citation type="journal article" date="2007" name="Nature">
        <title>Evolution of genes and genomes on the Drosophila phylogeny.</title>
        <authorList>
            <consortium name="Drosophila 12 Genomes Consortium"/>
            <person name="Clark A.G."/>
            <person name="Eisen M.B."/>
            <person name="Smith D.R."/>
            <person name="Bergman C.M."/>
            <person name="Oliver B."/>
            <person name="Markow T.A."/>
            <person name="Kaufman T.C."/>
            <person name="Kellis M."/>
            <person name="Gelbart W."/>
            <person name="Iyer V.N."/>
            <person name="Pollard D.A."/>
            <person name="Sackton T.B."/>
            <person name="Larracuente A.M."/>
            <person name="Singh N.D."/>
            <person name="Abad J.P."/>
            <person name="Abt D.N."/>
            <person name="Adryan B."/>
            <person name="Aguade M."/>
            <person name="Akashi H."/>
            <person name="Anderson W.W."/>
            <person name="Aquadro C.F."/>
            <person name="Ardell D.H."/>
            <person name="Arguello R."/>
            <person name="Artieri C.G."/>
            <person name="Barbash D.A."/>
            <person name="Barker D."/>
            <person name="Barsanti P."/>
            <person name="Batterham P."/>
            <person name="Batzoglou S."/>
            <person name="Begun D."/>
            <person name="Bhutkar A."/>
            <person name="Blanco E."/>
            <person name="Bosak S.A."/>
            <person name="Bradley R.K."/>
            <person name="Brand A.D."/>
            <person name="Brent M.R."/>
            <person name="Brooks A.N."/>
            <person name="Brown R.H."/>
            <person name="Butlin R.K."/>
            <person name="Caggese C."/>
            <person name="Calvi B.R."/>
            <person name="Bernardo de Carvalho A."/>
            <person name="Caspi A."/>
            <person name="Castrezana S."/>
            <person name="Celniker S.E."/>
            <person name="Chang J.L."/>
            <person name="Chapple C."/>
            <person name="Chatterji S."/>
            <person name="Chinwalla A."/>
            <person name="Civetta A."/>
            <person name="Clifton S.W."/>
            <person name="Comeron J.M."/>
            <person name="Costello J.C."/>
            <person name="Coyne J.A."/>
            <person name="Daub J."/>
            <person name="David R.G."/>
            <person name="Delcher A.L."/>
            <person name="Delehaunty K."/>
            <person name="Do C.B."/>
            <person name="Ebling H."/>
            <person name="Edwards K."/>
            <person name="Eickbush T."/>
            <person name="Evans J.D."/>
            <person name="Filipski A."/>
            <person name="Findeiss S."/>
            <person name="Freyhult E."/>
            <person name="Fulton L."/>
            <person name="Fulton R."/>
            <person name="Garcia A.C."/>
            <person name="Gardiner A."/>
            <person name="Garfield D.A."/>
            <person name="Garvin B.E."/>
            <person name="Gibson G."/>
            <person name="Gilbert D."/>
            <person name="Gnerre S."/>
            <person name="Godfrey J."/>
            <person name="Good R."/>
            <person name="Gotea V."/>
            <person name="Gravely B."/>
            <person name="Greenberg A.J."/>
            <person name="Griffiths-Jones S."/>
            <person name="Gross S."/>
            <person name="Guigo R."/>
            <person name="Gustafson E.A."/>
            <person name="Haerty W."/>
            <person name="Hahn M.W."/>
            <person name="Halligan D.L."/>
            <person name="Halpern A.L."/>
            <person name="Halter G.M."/>
            <person name="Han M.V."/>
            <person name="Heger A."/>
            <person name="Hillier L."/>
            <person name="Hinrichs A.S."/>
            <person name="Holmes I."/>
            <person name="Hoskins R.A."/>
            <person name="Hubisz M.J."/>
            <person name="Hultmark D."/>
            <person name="Huntley M.A."/>
            <person name="Jaffe D.B."/>
            <person name="Jagadeeshan S."/>
            <person name="Jeck W.R."/>
            <person name="Johnson J."/>
            <person name="Jones C.D."/>
            <person name="Jordan W.C."/>
            <person name="Karpen G.H."/>
            <person name="Kataoka E."/>
            <person name="Keightley P.D."/>
            <person name="Kheradpour P."/>
            <person name="Kirkness E.F."/>
            <person name="Koerich L.B."/>
            <person name="Kristiansen K."/>
            <person name="Kudrna D."/>
            <person name="Kulathinal R.J."/>
            <person name="Kumar S."/>
            <person name="Kwok R."/>
            <person name="Lander E."/>
            <person name="Langley C.H."/>
            <person name="Lapoint R."/>
            <person name="Lazzaro B.P."/>
            <person name="Lee S.J."/>
            <person name="Levesque L."/>
            <person name="Li R."/>
            <person name="Lin C.F."/>
            <person name="Lin M.F."/>
            <person name="Lindblad-Toh K."/>
            <person name="Llopart A."/>
            <person name="Long M."/>
            <person name="Low L."/>
            <person name="Lozovsky E."/>
            <person name="Lu J."/>
            <person name="Luo M."/>
            <person name="Machado C.A."/>
            <person name="Makalowski W."/>
            <person name="Marzo M."/>
            <person name="Matsuda M."/>
            <person name="Matzkin L."/>
            <person name="McAllister B."/>
            <person name="McBride C.S."/>
            <person name="McKernan B."/>
            <person name="McKernan K."/>
            <person name="Mendez-Lago M."/>
            <person name="Minx P."/>
            <person name="Mollenhauer M.U."/>
            <person name="Montooth K."/>
            <person name="Mount S.M."/>
            <person name="Mu X."/>
            <person name="Myers E."/>
            <person name="Negre B."/>
            <person name="Newfeld S."/>
            <person name="Nielsen R."/>
            <person name="Noor M.A."/>
            <person name="O'Grady P."/>
            <person name="Pachter L."/>
            <person name="Papaceit M."/>
            <person name="Parisi M.J."/>
            <person name="Parisi M."/>
            <person name="Parts L."/>
            <person name="Pedersen J.S."/>
            <person name="Pesole G."/>
            <person name="Phillippy A.M."/>
            <person name="Ponting C.P."/>
            <person name="Pop M."/>
            <person name="Porcelli D."/>
            <person name="Powell J.R."/>
            <person name="Prohaska S."/>
            <person name="Pruitt K."/>
            <person name="Puig M."/>
            <person name="Quesneville H."/>
            <person name="Ram K.R."/>
            <person name="Rand D."/>
            <person name="Rasmussen M.D."/>
            <person name="Reed L.K."/>
            <person name="Reenan R."/>
            <person name="Reily A."/>
            <person name="Remington K.A."/>
            <person name="Rieger T.T."/>
            <person name="Ritchie M.G."/>
            <person name="Robin C."/>
            <person name="Rogers Y.H."/>
            <person name="Rohde C."/>
            <person name="Rozas J."/>
            <person name="Rubenfield M.J."/>
            <person name="Ruiz A."/>
            <person name="Russo S."/>
            <person name="Salzberg S.L."/>
            <person name="Sanchez-Gracia A."/>
            <person name="Saranga D.J."/>
            <person name="Sato H."/>
            <person name="Schaeffer S.W."/>
            <person name="Schatz M.C."/>
            <person name="Schlenke T."/>
            <person name="Schwartz R."/>
            <person name="Segarra C."/>
            <person name="Singh R.S."/>
            <person name="Sirot L."/>
            <person name="Sirota M."/>
            <person name="Sisneros N.B."/>
            <person name="Smith C.D."/>
            <person name="Smith T.F."/>
            <person name="Spieth J."/>
            <person name="Stage D.E."/>
            <person name="Stark A."/>
            <person name="Stephan W."/>
            <person name="Strausberg R.L."/>
            <person name="Strempel S."/>
            <person name="Sturgill D."/>
            <person name="Sutton G."/>
            <person name="Sutton G.G."/>
            <person name="Tao W."/>
            <person name="Teichmann S."/>
            <person name="Tobari Y.N."/>
            <person name="Tomimura Y."/>
            <person name="Tsolas J.M."/>
            <person name="Valente V.L."/>
            <person name="Venter E."/>
            <person name="Venter J.C."/>
            <person name="Vicario S."/>
            <person name="Vieira F.G."/>
            <person name="Vilella A.J."/>
            <person name="Villasante A."/>
            <person name="Walenz B."/>
            <person name="Wang J."/>
            <person name="Wasserman M."/>
            <person name="Watts T."/>
            <person name="Wilson D."/>
            <person name="Wilson R.K."/>
            <person name="Wing R.A."/>
            <person name="Wolfner M.F."/>
            <person name="Wong A."/>
            <person name="Wong G.K."/>
            <person name="Wu C.I."/>
            <person name="Wu G."/>
            <person name="Yamamoto D."/>
            <person name="Yang H.P."/>
            <person name="Yang S.P."/>
            <person name="Yorke J.A."/>
            <person name="Yoshida K."/>
            <person name="Zdobnov E."/>
            <person name="Zhang P."/>
            <person name="Zhang Y."/>
            <person name="Zimin A.V."/>
            <person name="Baldwin J."/>
            <person name="Abdouelleil A."/>
            <person name="Abdulkadir J."/>
            <person name="Abebe A."/>
            <person name="Abera B."/>
            <person name="Abreu J."/>
            <person name="Acer S.C."/>
            <person name="Aftuck L."/>
            <person name="Alexander A."/>
            <person name="An P."/>
            <person name="Anderson E."/>
            <person name="Anderson S."/>
            <person name="Arachi H."/>
            <person name="Azer M."/>
            <person name="Bachantsang P."/>
            <person name="Barry A."/>
            <person name="Bayul T."/>
            <person name="Berlin A."/>
            <person name="Bessette D."/>
            <person name="Bloom T."/>
            <person name="Blye J."/>
            <person name="Boguslavskiy L."/>
            <person name="Bonnet C."/>
            <person name="Boukhgalter B."/>
            <person name="Bourzgui I."/>
            <person name="Brown A."/>
            <person name="Cahill P."/>
            <person name="Channer S."/>
            <person name="Cheshatsang Y."/>
            <person name="Chuda L."/>
            <person name="Citroen M."/>
            <person name="Collymore A."/>
            <person name="Cooke P."/>
            <person name="Costello M."/>
            <person name="D'Aco K."/>
            <person name="Daza R."/>
            <person name="De Haan G."/>
            <person name="DeGray S."/>
            <person name="DeMaso C."/>
            <person name="Dhargay N."/>
            <person name="Dooley K."/>
            <person name="Dooley E."/>
            <person name="Doricent M."/>
            <person name="Dorje P."/>
            <person name="Dorjee K."/>
            <person name="Dupes A."/>
            <person name="Elong R."/>
            <person name="Falk J."/>
            <person name="Farina A."/>
            <person name="Faro S."/>
            <person name="Ferguson D."/>
            <person name="Fisher S."/>
            <person name="Foley C.D."/>
            <person name="Franke A."/>
            <person name="Friedrich D."/>
            <person name="Gadbois L."/>
            <person name="Gearin G."/>
            <person name="Gearin C.R."/>
            <person name="Giannoukos G."/>
            <person name="Goode T."/>
            <person name="Graham J."/>
            <person name="Grandbois E."/>
            <person name="Grewal S."/>
            <person name="Gyaltsen K."/>
            <person name="Hafez N."/>
            <person name="Hagos B."/>
            <person name="Hall J."/>
            <person name="Henson C."/>
            <person name="Hollinger A."/>
            <person name="Honan T."/>
            <person name="Huard M.D."/>
            <person name="Hughes L."/>
            <person name="Hurhula B."/>
            <person name="Husby M.E."/>
            <person name="Kamat A."/>
            <person name="Kanga B."/>
            <person name="Kashin S."/>
            <person name="Khazanovich D."/>
            <person name="Kisner P."/>
            <person name="Lance K."/>
            <person name="Lara M."/>
            <person name="Lee W."/>
            <person name="Lennon N."/>
            <person name="Letendre F."/>
            <person name="LeVine R."/>
            <person name="Lipovsky A."/>
            <person name="Liu X."/>
            <person name="Liu J."/>
            <person name="Liu S."/>
            <person name="Lokyitsang T."/>
            <person name="Lokyitsang Y."/>
            <person name="Lubonja R."/>
            <person name="Lui A."/>
            <person name="MacDonald P."/>
            <person name="Magnisalis V."/>
            <person name="Maru K."/>
            <person name="Matthews C."/>
            <person name="McCusker W."/>
            <person name="McDonough S."/>
            <person name="Mehta T."/>
            <person name="Meldrim J."/>
            <person name="Meneus L."/>
            <person name="Mihai O."/>
            <person name="Mihalev A."/>
            <person name="Mihova T."/>
            <person name="Mittelman R."/>
            <person name="Mlenga V."/>
            <person name="Montmayeur A."/>
            <person name="Mulrain L."/>
            <person name="Navidi A."/>
            <person name="Naylor J."/>
            <person name="Negash T."/>
            <person name="Nguyen T."/>
            <person name="Nguyen N."/>
            <person name="Nicol R."/>
            <person name="Norbu C."/>
            <person name="Norbu N."/>
            <person name="Novod N."/>
            <person name="O'Neill B."/>
            <person name="Osman S."/>
            <person name="Markiewicz E."/>
            <person name="Oyono O.L."/>
            <person name="Patti C."/>
            <person name="Phunkhang P."/>
            <person name="Pierre F."/>
            <person name="Priest M."/>
            <person name="Raghuraman S."/>
            <person name="Rege F."/>
            <person name="Reyes R."/>
            <person name="Rise C."/>
            <person name="Rogov P."/>
            <person name="Ross K."/>
            <person name="Ryan E."/>
            <person name="Settipalli S."/>
            <person name="Shea T."/>
            <person name="Sherpa N."/>
            <person name="Shi L."/>
            <person name="Shih D."/>
            <person name="Sparrow T."/>
            <person name="Spaulding J."/>
            <person name="Stalker J."/>
            <person name="Stange-Thomann N."/>
            <person name="Stavropoulos S."/>
            <person name="Stone C."/>
            <person name="Strader C."/>
            <person name="Tesfaye S."/>
            <person name="Thomson T."/>
            <person name="Thoulutsang Y."/>
            <person name="Thoulutsang D."/>
            <person name="Topham K."/>
            <person name="Topping I."/>
            <person name="Tsamla T."/>
            <person name="Vassiliev H."/>
            <person name="Vo A."/>
            <person name="Wangchuk T."/>
            <person name="Wangdi T."/>
            <person name="Weiand M."/>
            <person name="Wilkinson J."/>
            <person name="Wilson A."/>
            <person name="Yadav S."/>
            <person name="Young G."/>
            <person name="Yu Q."/>
            <person name="Zembek L."/>
            <person name="Zhong D."/>
            <person name="Zimmer A."/>
            <person name="Zwirko Z."/>
            <person name="Jaffe D.B."/>
            <person name="Alvarez P."/>
            <person name="Brockman W."/>
            <person name="Butler J."/>
            <person name="Chin C."/>
            <person name="Gnerre S."/>
            <person name="Grabherr M."/>
            <person name="Kleber M."/>
            <person name="Mauceli E."/>
            <person name="MacCallum I."/>
        </authorList>
    </citation>
    <scope>NUCLEOTIDE SEQUENCE [LARGE SCALE GENOMIC DNA]</scope>
    <source>
        <strain evidence="14">Tucson 15287-2541.00</strain>
    </source>
</reference>
<dbReference type="SUPFAM" id="SSF50370">
    <property type="entry name" value="Ricin B-like lectins"/>
    <property type="match status" value="1"/>
</dbReference>
<keyword evidence="3 11" id="KW-0812">Transmembrane</keyword>
<sequence length="684" mass="79362">MNLTRPLQIQRVALTQMTKKQIGCSHLQNVLVTTIKKRQVKRLLRKFILLILIITFASLLITLIVEKRLNSTNDPDESDLDVNGGPITPASRTAHVPTIRWHARPPFQHRTSVRDPLPSEPQMEKLEKPEIVKMFTLPSTEGERRDWHDYKAMEADKLRVGFGEHGLPVQIEDAAEKELEQKEYRRNGFNGFISDRISVNRSVPDVRREECKTRKYLAKLPRVSVVIIFYNEHFQTLLRTVYSIINRTPTELLQQIVLVDDGSEWETLKQQLDDYVAQHWPHLVDVVHSPERQGLIGARLAGAKVSMGEAMVFFDSHIEVNYNWLPPLLEPIAINNKIATCPIVDIIDHNNFAYNGGYQEGSRGGFDWRFFYKQLAVLPEDSVDKSLPYRNPVMIGGLFAIASEFFWDLGGYDDGLQIWGGEQYELSFKIWMCGGMLLDVPCSRVAHIFRGQMDPRPNPLNYNFLARNHKRVAEVWMDEYKEHVYRRDRTTYDNIDAGDLTRQRAVRERLQCKSFDWFMKEVAPDFLVHFPPVEPPPYASGAIQSVAYPNYCLDSMGKGWKHAVGLFTCAQNKKSPQDSQNWVLSMHRDLRRIDHECLEVQDSHVNATVWMWTCHRQGGNQFWYYDREKYWIVHRLHGKQCMEAIVENNVAKVCTNACEEGNVRQRWNFGLVNNTMLDHFFEGL</sequence>
<dbReference type="GO" id="GO:0030246">
    <property type="term" value="F:carbohydrate binding"/>
    <property type="evidence" value="ECO:0007669"/>
    <property type="project" value="UniProtKB-KW"/>
</dbReference>
<dbReference type="UniPathway" id="UPA00378"/>
<dbReference type="SMR" id="B4JAV9"/>
<dbReference type="SMART" id="SM00458">
    <property type="entry name" value="RICIN"/>
    <property type="match status" value="1"/>
</dbReference>
<dbReference type="GO" id="GO:0004653">
    <property type="term" value="F:polypeptide N-acetylgalactosaminyltransferase activity"/>
    <property type="evidence" value="ECO:0007669"/>
    <property type="project" value="TreeGrafter"/>
</dbReference>
<evidence type="ECO:0000256" key="3">
    <source>
        <dbReference type="ARBA" id="ARBA00022692"/>
    </source>
</evidence>
<keyword evidence="11" id="KW-0808">Transferase</keyword>
<dbReference type="STRING" id="7222.B4JAV9"/>
<keyword evidence="4 11" id="KW-0430">Lectin</keyword>
<evidence type="ECO:0000256" key="1">
    <source>
        <dbReference type="ARBA" id="ARBA00004323"/>
    </source>
</evidence>
<dbReference type="Gene3D" id="3.90.550.10">
    <property type="entry name" value="Spore Coat Polysaccharide Biosynthesis Protein SpsA, Chain A"/>
    <property type="match status" value="1"/>
</dbReference>
<dbReference type="InterPro" id="IPR035992">
    <property type="entry name" value="Ricin_B-like_lectins"/>
</dbReference>
<dbReference type="eggNOG" id="KOG3736">
    <property type="taxonomic scope" value="Eukaryota"/>
</dbReference>
<protein>
    <recommendedName>
        <fullName evidence="11">Polypeptide N-acetylgalactosaminyltransferase</fullName>
        <ecNumber evidence="11">2.4.1.-</ecNumber>
    </recommendedName>
    <alternativeName>
        <fullName evidence="11">Protein-UDP acetylgalactosaminyltransferase</fullName>
    </alternativeName>
</protein>
<evidence type="ECO:0000256" key="4">
    <source>
        <dbReference type="ARBA" id="ARBA00022734"/>
    </source>
</evidence>
<dbReference type="InterPro" id="IPR029044">
    <property type="entry name" value="Nucleotide-diphossugar_trans"/>
</dbReference>
<evidence type="ECO:0000256" key="10">
    <source>
        <dbReference type="ARBA" id="ARBA00023180"/>
    </source>
</evidence>
<comment type="cofactor">
    <cofactor evidence="11">
        <name>Mn(2+)</name>
        <dbReference type="ChEBI" id="CHEBI:29035"/>
    </cofactor>
</comment>
<dbReference type="GO" id="GO:0000139">
    <property type="term" value="C:Golgi membrane"/>
    <property type="evidence" value="ECO:0007669"/>
    <property type="project" value="UniProtKB-SubCell"/>
</dbReference>
<dbReference type="CDD" id="cd02510">
    <property type="entry name" value="pp-GalNAc-T"/>
    <property type="match status" value="1"/>
</dbReference>
<accession>B4JAV9</accession>
<evidence type="ECO:0000256" key="8">
    <source>
        <dbReference type="ARBA" id="ARBA00023136"/>
    </source>
</evidence>
<dbReference type="PANTHER" id="PTHR11675">
    <property type="entry name" value="N-ACETYLGALACTOSAMINYLTRANSFERASE"/>
    <property type="match status" value="1"/>
</dbReference>
<dbReference type="Proteomes" id="UP000001070">
    <property type="component" value="Unassembled WGS sequence"/>
</dbReference>
<gene>
    <name evidence="13" type="primary">Dgri\GH10908</name>
    <name evidence="13" type="ORF">Dgri_GH10908</name>
</gene>
<dbReference type="FunCoup" id="B4JAV9">
    <property type="interactions" value="256"/>
</dbReference>